<evidence type="ECO:0000313" key="2">
    <source>
        <dbReference type="Proteomes" id="UP000054279"/>
    </source>
</evidence>
<dbReference type="HOGENOM" id="CLU_2943321_0_0_1"/>
<reference evidence="1 2" key="1">
    <citation type="submission" date="2014-06" db="EMBL/GenBank/DDBJ databases">
        <title>Evolutionary Origins and Diversification of the Mycorrhizal Mutualists.</title>
        <authorList>
            <consortium name="DOE Joint Genome Institute"/>
            <consortium name="Mycorrhizal Genomics Consortium"/>
            <person name="Kohler A."/>
            <person name="Kuo A."/>
            <person name="Nagy L.G."/>
            <person name="Floudas D."/>
            <person name="Copeland A."/>
            <person name="Barry K.W."/>
            <person name="Cichocki N."/>
            <person name="Veneault-Fourrey C."/>
            <person name="LaButti K."/>
            <person name="Lindquist E.A."/>
            <person name="Lipzen A."/>
            <person name="Lundell T."/>
            <person name="Morin E."/>
            <person name="Murat C."/>
            <person name="Riley R."/>
            <person name="Ohm R."/>
            <person name="Sun H."/>
            <person name="Tunlid A."/>
            <person name="Henrissat B."/>
            <person name="Grigoriev I.V."/>
            <person name="Hibbett D.S."/>
            <person name="Martin F."/>
        </authorList>
    </citation>
    <scope>NUCLEOTIDE SEQUENCE [LARGE SCALE GENOMIC DNA]</scope>
    <source>
        <strain evidence="1 2">SS14</strain>
    </source>
</reference>
<name>A0A0C9VK00_SPHS4</name>
<sequence length="60" mass="7059">MPQLSFIHLKGLVKHLQRQKLSYLYMMLNEHPLVLDGLSHKVHILLNKVTFHGSKLLRKD</sequence>
<dbReference type="EMBL" id="KN837164">
    <property type="protein sequence ID" value="KIJ38020.1"/>
    <property type="molecule type" value="Genomic_DNA"/>
</dbReference>
<accession>A0A0C9VK00</accession>
<dbReference type="Proteomes" id="UP000054279">
    <property type="component" value="Unassembled WGS sequence"/>
</dbReference>
<protein>
    <submittedName>
        <fullName evidence="1">Unplaced genomic scaffold SPHSTscaffold_89, whole genome shotgun sequence</fullName>
    </submittedName>
</protein>
<organism evidence="1 2">
    <name type="scientific">Sphaerobolus stellatus (strain SS14)</name>
    <dbReference type="NCBI Taxonomy" id="990650"/>
    <lineage>
        <taxon>Eukaryota</taxon>
        <taxon>Fungi</taxon>
        <taxon>Dikarya</taxon>
        <taxon>Basidiomycota</taxon>
        <taxon>Agaricomycotina</taxon>
        <taxon>Agaricomycetes</taxon>
        <taxon>Phallomycetidae</taxon>
        <taxon>Geastrales</taxon>
        <taxon>Sphaerobolaceae</taxon>
        <taxon>Sphaerobolus</taxon>
    </lineage>
</organism>
<keyword evidence="2" id="KW-1185">Reference proteome</keyword>
<gene>
    <name evidence="1" type="ORF">M422DRAFT_259417</name>
</gene>
<proteinExistence type="predicted"/>
<evidence type="ECO:0000313" key="1">
    <source>
        <dbReference type="EMBL" id="KIJ38020.1"/>
    </source>
</evidence>
<dbReference type="AlphaFoldDB" id="A0A0C9VK00"/>